<reference evidence="2" key="1">
    <citation type="journal article" date="2022" name="G3 (Bethesda)">
        <title>High quality genome of the basidiomycete yeast Dioszegia hungarica PDD-24b-2 isolated from cloud water.</title>
        <authorList>
            <person name="Jarrige D."/>
            <person name="Haridas S."/>
            <person name="Bleykasten-Grosshans C."/>
            <person name="Joly M."/>
            <person name="Nadalig T."/>
            <person name="Sancelme M."/>
            <person name="Vuilleumier S."/>
            <person name="Grigoriev I.V."/>
            <person name="Amato P."/>
            <person name="Bringel F."/>
        </authorList>
    </citation>
    <scope>NUCLEOTIDE SEQUENCE</scope>
    <source>
        <strain evidence="2">PDD-24b-2</strain>
    </source>
</reference>
<gene>
    <name evidence="2" type="ORF">MKK02DRAFT_43526</name>
</gene>
<protein>
    <submittedName>
        <fullName evidence="2">Uncharacterized protein</fullName>
    </submittedName>
</protein>
<accession>A0AA38HC06</accession>
<dbReference type="Pfam" id="PF00201">
    <property type="entry name" value="UDPGT"/>
    <property type="match status" value="1"/>
</dbReference>
<name>A0AA38HC06_9TREE</name>
<evidence type="ECO:0000313" key="2">
    <source>
        <dbReference type="EMBL" id="KAI9637600.1"/>
    </source>
</evidence>
<dbReference type="PANTHER" id="PTHR48045">
    <property type="entry name" value="UDP-GLYCOSYLTRANSFERASE 72B1"/>
    <property type="match status" value="1"/>
</dbReference>
<dbReference type="RefSeq" id="XP_052947377.1">
    <property type="nucleotide sequence ID" value="XM_053092472.1"/>
</dbReference>
<dbReference type="Proteomes" id="UP001164286">
    <property type="component" value="Unassembled WGS sequence"/>
</dbReference>
<keyword evidence="1" id="KW-0808">Transferase</keyword>
<dbReference type="GeneID" id="77731677"/>
<sequence length="214" mass="23124">MDKTLKSHGPKSLVYVSFGSAWFPFARPEIVHYLVDTLISTSTPFLFAYATELFPVSADMIAKVSSSEFGMAVQIAPQVQVLNHPACLAFVSHCGANSTAEAILAGIPIAGIPFAADQGECIEILKKYKAGVDIKQAKCFFGQGEKPKVLYDGTELIGTEEAIKAELVELWTQMKGDLGKELAAGMAELRQLCDKSCHEGGGSRQGMLDLAKYW</sequence>
<dbReference type="Gene3D" id="3.40.50.2000">
    <property type="entry name" value="Glycogen Phosphorylase B"/>
    <property type="match status" value="1"/>
</dbReference>
<comment type="caution">
    <text evidence="2">The sequence shown here is derived from an EMBL/GenBank/DDBJ whole genome shotgun (WGS) entry which is preliminary data.</text>
</comment>
<dbReference type="CDD" id="cd03784">
    <property type="entry name" value="GT1_Gtf-like"/>
    <property type="match status" value="1"/>
</dbReference>
<dbReference type="SUPFAM" id="SSF53756">
    <property type="entry name" value="UDP-Glycosyltransferase/glycogen phosphorylase"/>
    <property type="match status" value="1"/>
</dbReference>
<dbReference type="AlphaFoldDB" id="A0AA38HC06"/>
<proteinExistence type="predicted"/>
<evidence type="ECO:0000313" key="3">
    <source>
        <dbReference type="Proteomes" id="UP001164286"/>
    </source>
</evidence>
<dbReference type="EMBL" id="JAKWFO010000004">
    <property type="protein sequence ID" value="KAI9637600.1"/>
    <property type="molecule type" value="Genomic_DNA"/>
</dbReference>
<dbReference type="GO" id="GO:0008194">
    <property type="term" value="F:UDP-glycosyltransferase activity"/>
    <property type="evidence" value="ECO:0007669"/>
    <property type="project" value="InterPro"/>
</dbReference>
<keyword evidence="3" id="KW-1185">Reference proteome</keyword>
<dbReference type="PANTHER" id="PTHR48045:SF34">
    <property type="entry name" value="ISOFLAVONE 7-O-GLUCOSYLTRANSFERASE 1-LIKE"/>
    <property type="match status" value="1"/>
</dbReference>
<organism evidence="2 3">
    <name type="scientific">Dioszegia hungarica</name>
    <dbReference type="NCBI Taxonomy" id="4972"/>
    <lineage>
        <taxon>Eukaryota</taxon>
        <taxon>Fungi</taxon>
        <taxon>Dikarya</taxon>
        <taxon>Basidiomycota</taxon>
        <taxon>Agaricomycotina</taxon>
        <taxon>Tremellomycetes</taxon>
        <taxon>Tremellales</taxon>
        <taxon>Bulleribasidiaceae</taxon>
        <taxon>Dioszegia</taxon>
    </lineage>
</organism>
<evidence type="ECO:0000256" key="1">
    <source>
        <dbReference type="ARBA" id="ARBA00022679"/>
    </source>
</evidence>
<dbReference type="InterPro" id="IPR002213">
    <property type="entry name" value="UDP_glucos_trans"/>
</dbReference>